<keyword evidence="2" id="KW-1185">Reference proteome</keyword>
<gene>
    <name evidence="1" type="ORF">PCOR1329_LOCUS79276</name>
</gene>
<sequence>MGLCAWSQVRRRQALRQVSVTALRLHIISMRRARAVQVLAEHQRRLHCWMASASAVAEATRPGPAAAALAGRTGICWDPERELRRVGMPRVGRRIGELVCGVVSSTSTAGSWQLGDTCQGARRTWRCTWLREPSEQGGWSSPTQAEDHLHSRPMPDVAVLQGRGVRQLACSE</sequence>
<evidence type="ECO:0000313" key="2">
    <source>
        <dbReference type="Proteomes" id="UP001189429"/>
    </source>
</evidence>
<proteinExistence type="predicted"/>
<protein>
    <submittedName>
        <fullName evidence="1">Uncharacterized protein</fullName>
    </submittedName>
</protein>
<accession>A0ABN9XVT9</accession>
<dbReference type="Proteomes" id="UP001189429">
    <property type="component" value="Unassembled WGS sequence"/>
</dbReference>
<dbReference type="EMBL" id="CAUYUJ010021115">
    <property type="protein sequence ID" value="CAK0902776.1"/>
    <property type="molecule type" value="Genomic_DNA"/>
</dbReference>
<reference evidence="1" key="1">
    <citation type="submission" date="2023-10" db="EMBL/GenBank/DDBJ databases">
        <authorList>
            <person name="Chen Y."/>
            <person name="Shah S."/>
            <person name="Dougan E. K."/>
            <person name="Thang M."/>
            <person name="Chan C."/>
        </authorList>
    </citation>
    <scope>NUCLEOTIDE SEQUENCE [LARGE SCALE GENOMIC DNA]</scope>
</reference>
<comment type="caution">
    <text evidence="1">The sequence shown here is derived from an EMBL/GenBank/DDBJ whole genome shotgun (WGS) entry which is preliminary data.</text>
</comment>
<organism evidence="1 2">
    <name type="scientific">Prorocentrum cordatum</name>
    <dbReference type="NCBI Taxonomy" id="2364126"/>
    <lineage>
        <taxon>Eukaryota</taxon>
        <taxon>Sar</taxon>
        <taxon>Alveolata</taxon>
        <taxon>Dinophyceae</taxon>
        <taxon>Prorocentrales</taxon>
        <taxon>Prorocentraceae</taxon>
        <taxon>Prorocentrum</taxon>
    </lineage>
</organism>
<name>A0ABN9XVT9_9DINO</name>
<evidence type="ECO:0000313" key="1">
    <source>
        <dbReference type="EMBL" id="CAK0902776.1"/>
    </source>
</evidence>